<evidence type="ECO:0000313" key="4">
    <source>
        <dbReference type="Proteomes" id="UP000499080"/>
    </source>
</evidence>
<dbReference type="InterPro" id="IPR043502">
    <property type="entry name" value="DNA/RNA_pol_sf"/>
</dbReference>
<dbReference type="GO" id="GO:0003676">
    <property type="term" value="F:nucleic acid binding"/>
    <property type="evidence" value="ECO:0007669"/>
    <property type="project" value="InterPro"/>
</dbReference>
<dbReference type="SUPFAM" id="SSF56672">
    <property type="entry name" value="DNA/RNA polymerases"/>
    <property type="match status" value="1"/>
</dbReference>
<proteinExistence type="predicted"/>
<dbReference type="Pfam" id="PF18701">
    <property type="entry name" value="DUF5641"/>
    <property type="match status" value="1"/>
</dbReference>
<dbReference type="InterPro" id="IPR036397">
    <property type="entry name" value="RNaseH_sf"/>
</dbReference>
<dbReference type="AlphaFoldDB" id="A0A4Y2IFY3"/>
<evidence type="ECO:0000313" key="3">
    <source>
        <dbReference type="EMBL" id="GBM76651.1"/>
    </source>
</evidence>
<comment type="caution">
    <text evidence="3">The sequence shown here is derived from an EMBL/GenBank/DDBJ whole genome shotgun (WGS) entry which is preliminary data.</text>
</comment>
<feature type="domain" description="DUF5641" evidence="2">
    <location>
        <begin position="960"/>
        <end position="1052"/>
    </location>
</feature>
<reference evidence="3 4" key="1">
    <citation type="journal article" date="2019" name="Sci. Rep.">
        <title>Orb-weaving spider Araneus ventricosus genome elucidates the spidroin gene catalogue.</title>
        <authorList>
            <person name="Kono N."/>
            <person name="Nakamura H."/>
            <person name="Ohtoshi R."/>
            <person name="Moran D.A.P."/>
            <person name="Shinohara A."/>
            <person name="Yoshida Y."/>
            <person name="Fujiwara M."/>
            <person name="Mori M."/>
            <person name="Tomita M."/>
            <person name="Arakawa K."/>
        </authorList>
    </citation>
    <scope>NUCLEOTIDE SEQUENCE [LARGE SCALE GENOMIC DNA]</scope>
</reference>
<dbReference type="OrthoDB" id="6435317at2759"/>
<dbReference type="Pfam" id="PF05380">
    <property type="entry name" value="Peptidase_A17"/>
    <property type="match status" value="1"/>
</dbReference>
<keyword evidence="4" id="KW-1185">Reference proteome</keyword>
<protein>
    <recommendedName>
        <fullName evidence="2">DUF5641 domain-containing protein</fullName>
    </recommendedName>
</protein>
<dbReference type="InterPro" id="IPR040676">
    <property type="entry name" value="DUF5641"/>
</dbReference>
<evidence type="ECO:0000256" key="1">
    <source>
        <dbReference type="SAM" id="Coils"/>
    </source>
</evidence>
<dbReference type="Gene3D" id="3.30.420.10">
    <property type="entry name" value="Ribonuclease H-like superfamily/Ribonuclease H"/>
    <property type="match status" value="1"/>
</dbReference>
<sequence length="1056" mass="121386">MLKNCSKADLKVIATELGLAFDKKATIVQLIDLIQKSNYYKKDIEFVEGLVNSTIEERKHLEEIALEKAKAEQGQMNLEQIKLERVKAELELARLRSESNSENKNENSGENDKKESIESLDSLIKSIRTLTVKLPNRLEGFSYFFSSLERAFISKNVPEKFKAEILLNLLGEKASNVITYIKDDELGDYSKVKAIVLREFEPTPQVSLENFRKTQRQTNETYMQFASRLTTSWDYYLKLRNVSDFETLNKLVVSDKICQTLDKEVMCFISVRQNNSWFQPIELAKEIDLYYTSKGKPVINDSRPSNKNSYPKHVSKVFLTDVKDSKCILSCDEIHPLYKCPIYENMSDVYMDDVLTGEDNLIKAKDMQQQLISLFDRGGMELHKWSANNQSLLCDEMKESDYSFSKETKTLGPIITKAKIFLQKLWLLKLDWGDTLPLKENTEWQSFLNSLKFVNLINVPRWILSEQSISVELHGLADASELAYGTVIYVKSINSYGGSEVKLLISKSRVAPLKFVTIPRLELCAAVLLSKLMRRVLRALKLEVSKTYFWTDSTIVLSWLEKVCKELKTFVANRISVIRTLTVAEQWNHVPSKQNPADLISRGMDPVKLQLCELWWSPSFLLQPEMTKCRDSSIETNDLYIRELKSNPSDLLSRGHKAESLLHHEGWWNGPSVLQSDELPETVCECSDPDEDYLPELKSKNSKADIVLTLNSNKTFFDYIVNRSNRILTVVRILSFLFRFISNCRNPESKRKGPLTSEELSEAEHYLIKQCQFEVFSAEVTAMMSGDNISNKSKILNLSPFLDNKGVMRVGGRLENSQLPYSGKHPIILPSKGANRALRDLNKLVRDRNESLYAFFAEENIEWSFIPPRSPNWGGLWEANIKAFKYHFKHVAGNSKFSYEELLTLTTQIEAILNSRPLTPLSADVDDLEVLTPAHFLIGRPIMAIVEPSLIDFETNRLNVWQRITKSVQTIWKRWRLSYLNGLQQRKKWVVNNENLKIGDMVLIREENLPPCKWLLGRVIALYPGQDNKVRVVDVKTCKGNYKRSINKLSVLPIEN</sequence>
<accession>A0A4Y2IFY3</accession>
<keyword evidence="1" id="KW-0175">Coiled coil</keyword>
<dbReference type="EMBL" id="BGPR01002637">
    <property type="protein sequence ID" value="GBM76651.1"/>
    <property type="molecule type" value="Genomic_DNA"/>
</dbReference>
<name>A0A4Y2IFY3_ARAVE</name>
<organism evidence="3 4">
    <name type="scientific">Araneus ventricosus</name>
    <name type="common">Orbweaver spider</name>
    <name type="synonym">Epeira ventricosa</name>
    <dbReference type="NCBI Taxonomy" id="182803"/>
    <lineage>
        <taxon>Eukaryota</taxon>
        <taxon>Metazoa</taxon>
        <taxon>Ecdysozoa</taxon>
        <taxon>Arthropoda</taxon>
        <taxon>Chelicerata</taxon>
        <taxon>Arachnida</taxon>
        <taxon>Araneae</taxon>
        <taxon>Araneomorphae</taxon>
        <taxon>Entelegynae</taxon>
        <taxon>Araneoidea</taxon>
        <taxon>Araneidae</taxon>
        <taxon>Araneus</taxon>
    </lineage>
</organism>
<gene>
    <name evidence="3" type="ORF">AVEN_234869_1</name>
</gene>
<dbReference type="InterPro" id="IPR008042">
    <property type="entry name" value="Retrotrans_Pao"/>
</dbReference>
<evidence type="ECO:0000259" key="2">
    <source>
        <dbReference type="Pfam" id="PF18701"/>
    </source>
</evidence>
<dbReference type="Proteomes" id="UP000499080">
    <property type="component" value="Unassembled WGS sequence"/>
</dbReference>
<dbReference type="PANTHER" id="PTHR47331">
    <property type="entry name" value="PHD-TYPE DOMAIN-CONTAINING PROTEIN"/>
    <property type="match status" value="1"/>
</dbReference>
<dbReference type="GO" id="GO:0071897">
    <property type="term" value="P:DNA biosynthetic process"/>
    <property type="evidence" value="ECO:0007669"/>
    <property type="project" value="UniProtKB-ARBA"/>
</dbReference>
<feature type="coiled-coil region" evidence="1">
    <location>
        <begin position="71"/>
        <end position="105"/>
    </location>
</feature>